<evidence type="ECO:0000313" key="4">
    <source>
        <dbReference type="Proteomes" id="UP001499954"/>
    </source>
</evidence>
<dbReference type="Proteomes" id="UP001499954">
    <property type="component" value="Unassembled WGS sequence"/>
</dbReference>
<dbReference type="PANTHER" id="PTHR11091">
    <property type="entry name" value="OXIDOREDUCTASE-RELATED"/>
    <property type="match status" value="1"/>
</dbReference>
<dbReference type="RefSeq" id="WP_157413170.1">
    <property type="nucleotide sequence ID" value="NZ_BAAAMK010000002.1"/>
</dbReference>
<comment type="similarity">
    <text evidence="1">Belongs to the LDH2/MDH2 oxidoreductase family.</text>
</comment>
<dbReference type="InterPro" id="IPR003767">
    <property type="entry name" value="Malate/L-lactate_DH-like"/>
</dbReference>
<dbReference type="SUPFAM" id="SSF89733">
    <property type="entry name" value="L-sulfolactate dehydrogenase-like"/>
    <property type="match status" value="1"/>
</dbReference>
<evidence type="ECO:0000256" key="1">
    <source>
        <dbReference type="ARBA" id="ARBA00006056"/>
    </source>
</evidence>
<dbReference type="EMBL" id="BAAAMK010000002">
    <property type="protein sequence ID" value="GAA1949884.1"/>
    <property type="molecule type" value="Genomic_DNA"/>
</dbReference>
<dbReference type="PANTHER" id="PTHR11091:SF0">
    <property type="entry name" value="MALATE DEHYDROGENASE"/>
    <property type="match status" value="1"/>
</dbReference>
<dbReference type="InterPro" id="IPR043143">
    <property type="entry name" value="Mal/L-sulf/L-lact_DH-like_NADP"/>
</dbReference>
<proteinExistence type="inferred from homology"/>
<name>A0ABP5BR75_9MICO</name>
<dbReference type="Gene3D" id="3.30.1370.60">
    <property type="entry name" value="Hypothetical oxidoreductase yiak, domain 2"/>
    <property type="match status" value="1"/>
</dbReference>
<dbReference type="Gene3D" id="1.10.1530.10">
    <property type="match status" value="1"/>
</dbReference>
<evidence type="ECO:0000313" key="3">
    <source>
        <dbReference type="EMBL" id="GAA1949884.1"/>
    </source>
</evidence>
<dbReference type="InterPro" id="IPR043144">
    <property type="entry name" value="Mal/L-sulf/L-lact_DH-like_ah"/>
</dbReference>
<organism evidence="3 4">
    <name type="scientific">Agromyces allii</name>
    <dbReference type="NCBI Taxonomy" id="393607"/>
    <lineage>
        <taxon>Bacteria</taxon>
        <taxon>Bacillati</taxon>
        <taxon>Actinomycetota</taxon>
        <taxon>Actinomycetes</taxon>
        <taxon>Micrococcales</taxon>
        <taxon>Microbacteriaceae</taxon>
        <taxon>Agromyces</taxon>
    </lineage>
</organism>
<evidence type="ECO:0000256" key="2">
    <source>
        <dbReference type="ARBA" id="ARBA00023002"/>
    </source>
</evidence>
<sequence length="334" mass="32932">MGQVLNARSIARAEAVASLTALFAPFDADPADVERASLWLLQAELLGLPEFGVGMLRRDLDRLDAIEGSTDAAAEPPAEGRGAVAAAAIDASAAPGILALAAAVRLAEERVQLAGAAIVGIRGAGAMGVLGCAARSLALGGAIGVVAAQSPAAVAPWGATTAAIGTNPLAIGVPRAAQHPLVVDYASSPVTLAVVRRAQAEQAPLAAGLLVDRDGRPTTDPAAVGAILPDSLLGSLTGLVVELVAGVGVGGRTADARQPATRGAIVIAFDPKAAGAVDATGASARLGEDWRAAGGHLPARFDALPPSLDALPETITLTTAAAEWLASIGGGAAR</sequence>
<dbReference type="InterPro" id="IPR036111">
    <property type="entry name" value="Mal/L-sulfo/L-lacto_DH-like_sf"/>
</dbReference>
<dbReference type="Pfam" id="PF02615">
    <property type="entry name" value="Ldh_2"/>
    <property type="match status" value="1"/>
</dbReference>
<comment type="caution">
    <text evidence="3">The sequence shown here is derived from an EMBL/GenBank/DDBJ whole genome shotgun (WGS) entry which is preliminary data.</text>
</comment>
<keyword evidence="2" id="KW-0560">Oxidoreductase</keyword>
<accession>A0ABP5BR75</accession>
<reference evidence="4" key="1">
    <citation type="journal article" date="2019" name="Int. J. Syst. Evol. Microbiol.">
        <title>The Global Catalogue of Microorganisms (GCM) 10K type strain sequencing project: providing services to taxonomists for standard genome sequencing and annotation.</title>
        <authorList>
            <consortium name="The Broad Institute Genomics Platform"/>
            <consortium name="The Broad Institute Genome Sequencing Center for Infectious Disease"/>
            <person name="Wu L."/>
            <person name="Ma J."/>
        </authorList>
    </citation>
    <scope>NUCLEOTIDE SEQUENCE [LARGE SCALE GENOMIC DNA]</scope>
    <source>
        <strain evidence="4">JCM 13584</strain>
    </source>
</reference>
<gene>
    <name evidence="3" type="ORF">GCM10009717_15130</name>
</gene>
<protein>
    <submittedName>
        <fullName evidence="3">Ldh family oxidoreductase</fullName>
    </submittedName>
</protein>
<keyword evidence="4" id="KW-1185">Reference proteome</keyword>